<reference evidence="2" key="1">
    <citation type="submission" date="2011-05" db="EMBL/GenBank/DDBJ databases">
        <authorList>
            <person name="Richards S.R."/>
            <person name="Qu J."/>
            <person name="Jiang H."/>
            <person name="Jhangiani S.N."/>
            <person name="Agravi P."/>
            <person name="Goodspeed R."/>
            <person name="Gross S."/>
            <person name="Mandapat C."/>
            <person name="Jackson L."/>
            <person name="Mathew T."/>
            <person name="Pu L."/>
            <person name="Thornton R."/>
            <person name="Saada N."/>
            <person name="Wilczek-Boney K.B."/>
            <person name="Lee S."/>
            <person name="Kovar C."/>
            <person name="Wu Y."/>
            <person name="Scherer S.E."/>
            <person name="Worley K.C."/>
            <person name="Muzny D.M."/>
            <person name="Gibbs R."/>
        </authorList>
    </citation>
    <scope>NUCLEOTIDE SEQUENCE</scope>
    <source>
        <strain evidence="2">Brora</strain>
    </source>
</reference>
<keyword evidence="2" id="KW-1185">Reference proteome</keyword>
<dbReference type="HOGENOM" id="CLU_2963751_0_0_1"/>
<sequence>MAEEGKRNIDFKLSVALTTNQIHESTIQSNEMKRALSKRALENDSHSLLLALNEKEIGN</sequence>
<protein>
    <submittedName>
        <fullName evidence="1">Uncharacterized protein</fullName>
    </submittedName>
</protein>
<dbReference type="Proteomes" id="UP000014500">
    <property type="component" value="Unassembled WGS sequence"/>
</dbReference>
<accession>T1JDH7</accession>
<name>T1JDH7_STRMM</name>
<evidence type="ECO:0000313" key="1">
    <source>
        <dbReference type="EnsemblMetazoa" id="SMAR011859-PA"/>
    </source>
</evidence>
<proteinExistence type="predicted"/>
<dbReference type="AlphaFoldDB" id="T1JDH7"/>
<evidence type="ECO:0000313" key="2">
    <source>
        <dbReference type="Proteomes" id="UP000014500"/>
    </source>
</evidence>
<organism evidence="1 2">
    <name type="scientific">Strigamia maritima</name>
    <name type="common">European centipede</name>
    <name type="synonym">Geophilus maritimus</name>
    <dbReference type="NCBI Taxonomy" id="126957"/>
    <lineage>
        <taxon>Eukaryota</taxon>
        <taxon>Metazoa</taxon>
        <taxon>Ecdysozoa</taxon>
        <taxon>Arthropoda</taxon>
        <taxon>Myriapoda</taxon>
        <taxon>Chilopoda</taxon>
        <taxon>Pleurostigmophora</taxon>
        <taxon>Geophilomorpha</taxon>
        <taxon>Linotaeniidae</taxon>
        <taxon>Strigamia</taxon>
    </lineage>
</organism>
<dbReference type="EMBL" id="JH432106">
    <property type="status" value="NOT_ANNOTATED_CDS"/>
    <property type="molecule type" value="Genomic_DNA"/>
</dbReference>
<reference evidence="1" key="2">
    <citation type="submission" date="2015-02" db="UniProtKB">
        <authorList>
            <consortium name="EnsemblMetazoa"/>
        </authorList>
    </citation>
    <scope>IDENTIFICATION</scope>
</reference>
<dbReference type="EnsemblMetazoa" id="SMAR011859-RA">
    <property type="protein sequence ID" value="SMAR011859-PA"/>
    <property type="gene ID" value="SMAR011859"/>
</dbReference>